<evidence type="ECO:0000256" key="3">
    <source>
        <dbReference type="ARBA" id="ARBA00012438"/>
    </source>
</evidence>
<dbReference type="PRINTS" id="PR00344">
    <property type="entry name" value="BCTRLSENSOR"/>
</dbReference>
<evidence type="ECO:0000256" key="4">
    <source>
        <dbReference type="ARBA" id="ARBA00022553"/>
    </source>
</evidence>
<gene>
    <name evidence="13" type="ORF">ACG04R_05985</name>
</gene>
<dbReference type="Proteomes" id="UP001606134">
    <property type="component" value="Unassembled WGS sequence"/>
</dbReference>
<dbReference type="PANTHER" id="PTHR43065:SF10">
    <property type="entry name" value="PEROXIDE STRESS-ACTIVATED HISTIDINE KINASE MAK3"/>
    <property type="match status" value="1"/>
</dbReference>
<dbReference type="EMBL" id="JBIGIC010000002">
    <property type="protein sequence ID" value="MFG6486214.1"/>
    <property type="molecule type" value="Genomic_DNA"/>
</dbReference>
<evidence type="ECO:0000256" key="8">
    <source>
        <dbReference type="ARBA" id="ARBA00022840"/>
    </source>
</evidence>
<dbReference type="SUPFAM" id="SSF47384">
    <property type="entry name" value="Homodimeric domain of signal transducing histidine kinase"/>
    <property type="match status" value="1"/>
</dbReference>
<comment type="caution">
    <text evidence="13">The sequence shown here is derived from an EMBL/GenBank/DDBJ whole genome shotgun (WGS) entry which is preliminary data.</text>
</comment>
<dbReference type="InterPro" id="IPR036890">
    <property type="entry name" value="HATPase_C_sf"/>
</dbReference>
<dbReference type="InterPro" id="IPR003661">
    <property type="entry name" value="HisK_dim/P_dom"/>
</dbReference>
<reference evidence="13 14" key="1">
    <citation type="submission" date="2024-08" db="EMBL/GenBank/DDBJ databases">
        <authorList>
            <person name="Lu H."/>
        </authorList>
    </citation>
    <scope>NUCLEOTIDE SEQUENCE [LARGE SCALE GENOMIC DNA]</scope>
    <source>
        <strain evidence="13 14">BYS78W</strain>
    </source>
</reference>
<keyword evidence="4" id="KW-0597">Phosphoprotein</keyword>
<dbReference type="Gene3D" id="3.30.565.10">
    <property type="entry name" value="Histidine kinase-like ATPase, C-terminal domain"/>
    <property type="match status" value="1"/>
</dbReference>
<dbReference type="InterPro" id="IPR003594">
    <property type="entry name" value="HATPase_dom"/>
</dbReference>
<dbReference type="CDD" id="cd00075">
    <property type="entry name" value="HATPase"/>
    <property type="match status" value="1"/>
</dbReference>
<keyword evidence="10" id="KW-1133">Transmembrane helix</keyword>
<dbReference type="RefSeq" id="WP_394407201.1">
    <property type="nucleotide sequence ID" value="NZ_JBIGIC010000002.1"/>
</dbReference>
<name>A0ABW7H8J7_9BURK</name>
<keyword evidence="9" id="KW-0902">Two-component regulatory system</keyword>
<feature type="transmembrane region" description="Helical" evidence="10">
    <location>
        <begin position="292"/>
        <end position="320"/>
    </location>
</feature>
<keyword evidence="5" id="KW-0808">Transferase</keyword>
<dbReference type="Pfam" id="PF02518">
    <property type="entry name" value="HATPase_c"/>
    <property type="match status" value="1"/>
</dbReference>
<proteinExistence type="predicted"/>
<evidence type="ECO:0000256" key="2">
    <source>
        <dbReference type="ARBA" id="ARBA00004370"/>
    </source>
</evidence>
<evidence type="ECO:0000256" key="10">
    <source>
        <dbReference type="SAM" id="Phobius"/>
    </source>
</evidence>
<evidence type="ECO:0000256" key="9">
    <source>
        <dbReference type="ARBA" id="ARBA00023012"/>
    </source>
</evidence>
<keyword evidence="10" id="KW-0472">Membrane</keyword>
<evidence type="ECO:0000259" key="11">
    <source>
        <dbReference type="PROSITE" id="PS50109"/>
    </source>
</evidence>
<dbReference type="Gene3D" id="1.10.287.130">
    <property type="match status" value="1"/>
</dbReference>
<keyword evidence="10" id="KW-0812">Transmembrane</keyword>
<dbReference type="CDD" id="cd00082">
    <property type="entry name" value="HisKA"/>
    <property type="match status" value="1"/>
</dbReference>
<dbReference type="Pfam" id="PF00512">
    <property type="entry name" value="HisKA"/>
    <property type="match status" value="1"/>
</dbReference>
<sequence length="606" mass="64979">MTLRRALLLAFMLLGLVPAIALSWLSFSRTRDVMSQRIAANLDAQAAVLQEQLDRMLAEHLHNALAWRRSELMRDLRLGDVDKRVLNDLHALREGYPGQYDRLECIDAGGRIVASTEAARNGRPDDGAEHRIATDLGRGARLLSPAGGLVNERQSLALEVDIPPPPGESVSPGRLRLELAALPLLQSLRNASQGQLTVLLLRAQGGWVAAEGLPAAARLASPELQAETQALALQALQTGDGAQGEWRWLGEPVIAGAAASRQMAGLAGARWVTLLIQPRDEALAPVRGMGRIFVGLLAAVALATVLAATLMTTAIARPILALTEATRRFRGEDGATPEQPRAGIAELDELGQAHADMVRAVQRSRDQLVRSAKLAMLGELAAVMAHEVRTPLGVLRSSAQLLEREPGLGADSRELLGLMRSETERLNRLVTTLLDTARPRAPRFAPCDVHQVLERCQQLQLARQADAAQMVLAPARLELDLGARAPVFQGDEEQLLQVALNLVQNALRAAGSGGRVLLSARDAPDLLTVACDDDGPGVPPDIADRLFDPFVTRGENGIGLGLAVVQQLVQAHGGSIRVLRSALGGSRFEFTLPRRQIPAPMPDDPA</sequence>
<organism evidence="13 14">
    <name type="scientific">Pelomonas candidula</name>
    <dbReference type="NCBI Taxonomy" id="3299025"/>
    <lineage>
        <taxon>Bacteria</taxon>
        <taxon>Pseudomonadati</taxon>
        <taxon>Pseudomonadota</taxon>
        <taxon>Betaproteobacteria</taxon>
        <taxon>Burkholderiales</taxon>
        <taxon>Sphaerotilaceae</taxon>
        <taxon>Roseateles</taxon>
    </lineage>
</organism>
<dbReference type="PANTHER" id="PTHR43065">
    <property type="entry name" value="SENSOR HISTIDINE KINASE"/>
    <property type="match status" value="1"/>
</dbReference>
<dbReference type="InterPro" id="IPR003660">
    <property type="entry name" value="HAMP_dom"/>
</dbReference>
<comment type="subcellular location">
    <subcellularLocation>
        <location evidence="2">Membrane</location>
    </subcellularLocation>
</comment>
<feature type="domain" description="HAMP" evidence="12">
    <location>
        <begin position="313"/>
        <end position="366"/>
    </location>
</feature>
<dbReference type="InterPro" id="IPR036097">
    <property type="entry name" value="HisK_dim/P_sf"/>
</dbReference>
<dbReference type="PROSITE" id="PS50109">
    <property type="entry name" value="HIS_KIN"/>
    <property type="match status" value="1"/>
</dbReference>
<dbReference type="SMART" id="SM00387">
    <property type="entry name" value="HATPase_c"/>
    <property type="match status" value="1"/>
</dbReference>
<evidence type="ECO:0000259" key="12">
    <source>
        <dbReference type="PROSITE" id="PS50885"/>
    </source>
</evidence>
<dbReference type="SMART" id="SM00388">
    <property type="entry name" value="HisKA"/>
    <property type="match status" value="1"/>
</dbReference>
<dbReference type="PROSITE" id="PS50885">
    <property type="entry name" value="HAMP"/>
    <property type="match status" value="1"/>
</dbReference>
<dbReference type="InterPro" id="IPR004358">
    <property type="entry name" value="Sig_transdc_His_kin-like_C"/>
</dbReference>
<keyword evidence="8" id="KW-0067">ATP-binding</keyword>
<evidence type="ECO:0000256" key="7">
    <source>
        <dbReference type="ARBA" id="ARBA00022777"/>
    </source>
</evidence>
<protein>
    <recommendedName>
        <fullName evidence="3">histidine kinase</fullName>
        <ecNumber evidence="3">2.7.13.3</ecNumber>
    </recommendedName>
</protein>
<keyword evidence="14" id="KW-1185">Reference proteome</keyword>
<evidence type="ECO:0000313" key="14">
    <source>
        <dbReference type="Proteomes" id="UP001606134"/>
    </source>
</evidence>
<keyword evidence="7" id="KW-0418">Kinase</keyword>
<dbReference type="EC" id="2.7.13.3" evidence="3"/>
<dbReference type="InterPro" id="IPR005467">
    <property type="entry name" value="His_kinase_dom"/>
</dbReference>
<evidence type="ECO:0000256" key="1">
    <source>
        <dbReference type="ARBA" id="ARBA00000085"/>
    </source>
</evidence>
<evidence type="ECO:0000256" key="5">
    <source>
        <dbReference type="ARBA" id="ARBA00022679"/>
    </source>
</evidence>
<accession>A0ABW7H8J7</accession>
<dbReference type="SUPFAM" id="SSF55874">
    <property type="entry name" value="ATPase domain of HSP90 chaperone/DNA topoisomerase II/histidine kinase"/>
    <property type="match status" value="1"/>
</dbReference>
<keyword evidence="6" id="KW-0547">Nucleotide-binding</keyword>
<feature type="domain" description="Histidine kinase" evidence="11">
    <location>
        <begin position="383"/>
        <end position="596"/>
    </location>
</feature>
<dbReference type="Gene3D" id="6.10.340.10">
    <property type="match status" value="1"/>
</dbReference>
<evidence type="ECO:0000313" key="13">
    <source>
        <dbReference type="EMBL" id="MFG6486214.1"/>
    </source>
</evidence>
<evidence type="ECO:0000256" key="6">
    <source>
        <dbReference type="ARBA" id="ARBA00022741"/>
    </source>
</evidence>
<comment type="catalytic activity">
    <reaction evidence="1">
        <text>ATP + protein L-histidine = ADP + protein N-phospho-L-histidine.</text>
        <dbReference type="EC" id="2.7.13.3"/>
    </reaction>
</comment>